<dbReference type="EC" id="1.14.14.141" evidence="8"/>
<proteinExistence type="inferred from homology"/>
<dbReference type="STRING" id="74649.A0A2P6QBJ5"/>
<dbReference type="AlphaFoldDB" id="A0A2P6QBJ5"/>
<dbReference type="SUPFAM" id="SSF48264">
    <property type="entry name" value="Cytochrome P450"/>
    <property type="match status" value="1"/>
</dbReference>
<comment type="similarity">
    <text evidence="2">Belongs to the cytochrome P450 family.</text>
</comment>
<name>A0A2P6QBJ5_ROSCH</name>
<keyword evidence="7" id="KW-0408">Iron</keyword>
<dbReference type="InterPro" id="IPR001128">
    <property type="entry name" value="Cyt_P450"/>
</dbReference>
<keyword evidence="5 8" id="KW-0560">Oxidoreductase</keyword>
<keyword evidence="6" id="KW-0472">Membrane</keyword>
<dbReference type="OMA" id="WQLMEIS"/>
<protein>
    <submittedName>
        <fullName evidence="8">Putative psoralen synthase</fullName>
        <ecNumber evidence="8">1.14.14.141</ecNumber>
    </submittedName>
</protein>
<evidence type="ECO:0000313" key="8">
    <source>
        <dbReference type="EMBL" id="PRQ31545.1"/>
    </source>
</evidence>
<feature type="binding site" description="axial binding residue" evidence="7">
    <location>
        <position position="196"/>
    </location>
    <ligand>
        <name>heme</name>
        <dbReference type="ChEBI" id="CHEBI:30413"/>
    </ligand>
    <ligandPart>
        <name>Fe</name>
        <dbReference type="ChEBI" id="CHEBI:18248"/>
    </ligandPart>
</feature>
<dbReference type="Gramene" id="PRQ31545">
    <property type="protein sequence ID" value="PRQ31545"/>
    <property type="gene ID" value="RchiOBHm_Chr5g0036641"/>
</dbReference>
<dbReference type="PRINTS" id="PR00385">
    <property type="entry name" value="P450"/>
</dbReference>
<sequence length="275" mass="31602">MYCCLVCIPLWQLMEISNIVALGRKYSDRREGQGRMFMESSQNENFGEWYRQDIFVGGTDTTFTILEWGMSELFKHPSLMRKLQSEVREIVGNHKDIITEDDLVGMNYLKAVIKETFRLHPPVPLLLPRITTQDAKINGYNILSGIQVFVNAWQTGRDPKSYKEPEEFKPERFINNAIDYKGNDGFQFIPFGAGSCPRIQFAMVDLSDFVFPLGLHKVTLPSGPSSCSCLSLRSQPISSLISPHLQTKKEETQSFDSKQHHHEDWEETLFIPLFN</sequence>
<evidence type="ECO:0000256" key="1">
    <source>
        <dbReference type="ARBA" id="ARBA00004167"/>
    </source>
</evidence>
<comment type="caution">
    <text evidence="8">The sequence shown here is derived from an EMBL/GenBank/DDBJ whole genome shotgun (WGS) entry which is preliminary data.</text>
</comment>
<reference evidence="8 9" key="1">
    <citation type="journal article" date="2018" name="Nat. Genet.">
        <title>The Rosa genome provides new insights in the design of modern roses.</title>
        <authorList>
            <person name="Bendahmane M."/>
        </authorList>
    </citation>
    <scope>NUCLEOTIDE SEQUENCE [LARGE SCALE GENOMIC DNA]</scope>
    <source>
        <strain evidence="9">cv. Old Blush</strain>
    </source>
</reference>
<keyword evidence="4" id="KW-1133">Transmembrane helix</keyword>
<dbReference type="GO" id="GO:0020037">
    <property type="term" value="F:heme binding"/>
    <property type="evidence" value="ECO:0007669"/>
    <property type="project" value="InterPro"/>
</dbReference>
<keyword evidence="7" id="KW-0349">Heme</keyword>
<evidence type="ECO:0000256" key="7">
    <source>
        <dbReference type="PIRSR" id="PIRSR602401-1"/>
    </source>
</evidence>
<keyword evidence="3" id="KW-0812">Transmembrane</keyword>
<keyword evidence="9" id="KW-1185">Reference proteome</keyword>
<gene>
    <name evidence="8" type="ORF">RchiOBHm_Chr5g0036641</name>
</gene>
<evidence type="ECO:0000313" key="9">
    <source>
        <dbReference type="Proteomes" id="UP000238479"/>
    </source>
</evidence>
<evidence type="ECO:0000256" key="4">
    <source>
        <dbReference type="ARBA" id="ARBA00022989"/>
    </source>
</evidence>
<dbReference type="InterPro" id="IPR002401">
    <property type="entry name" value="Cyt_P450_E_grp-I"/>
</dbReference>
<evidence type="ECO:0000256" key="2">
    <source>
        <dbReference type="ARBA" id="ARBA00010617"/>
    </source>
</evidence>
<dbReference type="InterPro" id="IPR050193">
    <property type="entry name" value="Cytochrome_P450_71"/>
</dbReference>
<dbReference type="GO" id="GO:0102876">
    <property type="term" value="F:psoralen synthase (NADPH) activity"/>
    <property type="evidence" value="ECO:0007669"/>
    <property type="project" value="UniProtKB-EC"/>
</dbReference>
<evidence type="ECO:0000256" key="3">
    <source>
        <dbReference type="ARBA" id="ARBA00022692"/>
    </source>
</evidence>
<dbReference type="PRINTS" id="PR00463">
    <property type="entry name" value="EP450I"/>
</dbReference>
<organism evidence="8 9">
    <name type="scientific">Rosa chinensis</name>
    <name type="common">China rose</name>
    <dbReference type="NCBI Taxonomy" id="74649"/>
    <lineage>
        <taxon>Eukaryota</taxon>
        <taxon>Viridiplantae</taxon>
        <taxon>Streptophyta</taxon>
        <taxon>Embryophyta</taxon>
        <taxon>Tracheophyta</taxon>
        <taxon>Spermatophyta</taxon>
        <taxon>Magnoliopsida</taxon>
        <taxon>eudicotyledons</taxon>
        <taxon>Gunneridae</taxon>
        <taxon>Pentapetalae</taxon>
        <taxon>rosids</taxon>
        <taxon>fabids</taxon>
        <taxon>Rosales</taxon>
        <taxon>Rosaceae</taxon>
        <taxon>Rosoideae</taxon>
        <taxon>Rosoideae incertae sedis</taxon>
        <taxon>Rosa</taxon>
    </lineage>
</organism>
<evidence type="ECO:0000256" key="5">
    <source>
        <dbReference type="ARBA" id="ARBA00023002"/>
    </source>
</evidence>
<dbReference type="PANTHER" id="PTHR47956:SF4">
    <property type="entry name" value="CYTOCHROME P450 71A21-RELATED"/>
    <property type="match status" value="1"/>
</dbReference>
<keyword evidence="7" id="KW-0479">Metal-binding</keyword>
<dbReference type="Gene3D" id="1.10.630.10">
    <property type="entry name" value="Cytochrome P450"/>
    <property type="match status" value="1"/>
</dbReference>
<dbReference type="GO" id="GO:0005506">
    <property type="term" value="F:iron ion binding"/>
    <property type="evidence" value="ECO:0007669"/>
    <property type="project" value="InterPro"/>
</dbReference>
<dbReference type="Proteomes" id="UP000238479">
    <property type="component" value="Chromosome 5"/>
</dbReference>
<dbReference type="Pfam" id="PF00067">
    <property type="entry name" value="p450"/>
    <property type="match status" value="1"/>
</dbReference>
<comment type="subcellular location">
    <subcellularLocation>
        <location evidence="1">Membrane</location>
        <topology evidence="1">Single-pass membrane protein</topology>
    </subcellularLocation>
</comment>
<accession>A0A2P6QBJ5</accession>
<dbReference type="GO" id="GO:0016020">
    <property type="term" value="C:membrane"/>
    <property type="evidence" value="ECO:0007669"/>
    <property type="project" value="UniProtKB-SubCell"/>
</dbReference>
<comment type="cofactor">
    <cofactor evidence="7">
        <name>heme</name>
        <dbReference type="ChEBI" id="CHEBI:30413"/>
    </cofactor>
</comment>
<dbReference type="PANTHER" id="PTHR47956">
    <property type="entry name" value="CYTOCHROME P450 71B11-RELATED"/>
    <property type="match status" value="1"/>
</dbReference>
<dbReference type="EMBL" id="PDCK01000043">
    <property type="protein sequence ID" value="PRQ31545.1"/>
    <property type="molecule type" value="Genomic_DNA"/>
</dbReference>
<evidence type="ECO:0000256" key="6">
    <source>
        <dbReference type="ARBA" id="ARBA00023136"/>
    </source>
</evidence>
<dbReference type="InterPro" id="IPR036396">
    <property type="entry name" value="Cyt_P450_sf"/>
</dbReference>